<feature type="compositionally biased region" description="Basic and acidic residues" evidence="1">
    <location>
        <begin position="145"/>
        <end position="165"/>
    </location>
</feature>
<proteinExistence type="predicted"/>
<feature type="region of interest" description="Disordered" evidence="1">
    <location>
        <begin position="195"/>
        <end position="227"/>
    </location>
</feature>
<accession>A0ABP0VLK5</accession>
<gene>
    <name evidence="2" type="ORF">CSSPJE1EN1_LOCUS29743</name>
</gene>
<evidence type="ECO:0000256" key="1">
    <source>
        <dbReference type="SAM" id="MobiDB-lite"/>
    </source>
</evidence>
<dbReference type="Proteomes" id="UP001497444">
    <property type="component" value="Unassembled WGS sequence"/>
</dbReference>
<sequence>MFTSRRKTASRCKLVRPVMIMAVLCIILLLLQLQFLSSCIFFNATRFRLPRGANHEKITVAFQPDGARGKLVNFSLKQKNLSPAAPVLQLRTAFVITSFYSYWQHLMLHMNIRGSSLIMHNIITGESRRMRGTTTTKVQRRRRYKVEEQLQEQRKSPRNHDQFTTSSRDHIMTADSSANGAAAAALRILLQQEYSKKSSSLSRPRAAAADDTHLDYSQPQTHPPKGN</sequence>
<feature type="compositionally biased region" description="Low complexity" evidence="1">
    <location>
        <begin position="197"/>
        <end position="207"/>
    </location>
</feature>
<protein>
    <submittedName>
        <fullName evidence="2">Uncharacterized protein</fullName>
    </submittedName>
</protein>
<dbReference type="EMBL" id="CAXAQS010001020">
    <property type="protein sequence ID" value="CAK9254365.1"/>
    <property type="molecule type" value="Genomic_DNA"/>
</dbReference>
<organism evidence="2 3">
    <name type="scientific">Sphagnum jensenii</name>
    <dbReference type="NCBI Taxonomy" id="128206"/>
    <lineage>
        <taxon>Eukaryota</taxon>
        <taxon>Viridiplantae</taxon>
        <taxon>Streptophyta</taxon>
        <taxon>Embryophyta</taxon>
        <taxon>Bryophyta</taxon>
        <taxon>Sphagnophytina</taxon>
        <taxon>Sphagnopsida</taxon>
        <taxon>Sphagnales</taxon>
        <taxon>Sphagnaceae</taxon>
        <taxon>Sphagnum</taxon>
    </lineage>
</organism>
<reference evidence="2" key="1">
    <citation type="submission" date="2024-02" db="EMBL/GenBank/DDBJ databases">
        <authorList>
            <consortium name="ELIXIR-Norway"/>
            <consortium name="Elixir Norway"/>
        </authorList>
    </citation>
    <scope>NUCLEOTIDE SEQUENCE</scope>
</reference>
<comment type="caution">
    <text evidence="2">The sequence shown here is derived from an EMBL/GenBank/DDBJ whole genome shotgun (WGS) entry which is preliminary data.</text>
</comment>
<feature type="region of interest" description="Disordered" evidence="1">
    <location>
        <begin position="128"/>
        <end position="165"/>
    </location>
</feature>
<evidence type="ECO:0000313" key="3">
    <source>
        <dbReference type="Proteomes" id="UP001497444"/>
    </source>
</evidence>
<keyword evidence="3" id="KW-1185">Reference proteome</keyword>
<name>A0ABP0VLK5_9BRYO</name>
<evidence type="ECO:0000313" key="2">
    <source>
        <dbReference type="EMBL" id="CAK9254365.1"/>
    </source>
</evidence>